<evidence type="ECO:0000313" key="12">
    <source>
        <dbReference type="Proteomes" id="UP000054538"/>
    </source>
</evidence>
<evidence type="ECO:0000256" key="7">
    <source>
        <dbReference type="ARBA" id="ARBA00025795"/>
    </source>
</evidence>
<reference evidence="12" key="2">
    <citation type="submission" date="2015-01" db="EMBL/GenBank/DDBJ databases">
        <title>Evolutionary Origins and Diversification of the Mycorrhizal Mutualists.</title>
        <authorList>
            <consortium name="DOE Joint Genome Institute"/>
            <consortium name="Mycorrhizal Genomics Consortium"/>
            <person name="Kohler A."/>
            <person name="Kuo A."/>
            <person name="Nagy L.G."/>
            <person name="Floudas D."/>
            <person name="Copeland A."/>
            <person name="Barry K.W."/>
            <person name="Cichocki N."/>
            <person name="Veneault-Fourrey C."/>
            <person name="LaButti K."/>
            <person name="Lindquist E.A."/>
            <person name="Lipzen A."/>
            <person name="Lundell T."/>
            <person name="Morin E."/>
            <person name="Murat C."/>
            <person name="Riley R."/>
            <person name="Ohm R."/>
            <person name="Sun H."/>
            <person name="Tunlid A."/>
            <person name="Henrissat B."/>
            <person name="Grigoriev I.V."/>
            <person name="Hibbett D.S."/>
            <person name="Martin F."/>
        </authorList>
    </citation>
    <scope>NUCLEOTIDE SEQUENCE [LARGE SCALE GENOMIC DNA]</scope>
    <source>
        <strain evidence="12">Ve08.2h10</strain>
    </source>
</reference>
<dbReference type="OrthoDB" id="407298at2759"/>
<gene>
    <name evidence="11" type="ORF">PAXRUDRAFT_31218</name>
</gene>
<proteinExistence type="inferred from homology"/>
<evidence type="ECO:0000256" key="4">
    <source>
        <dbReference type="ARBA" id="ARBA00022723"/>
    </source>
</evidence>
<keyword evidence="9" id="KW-0812">Transmembrane</keyword>
<dbReference type="Proteomes" id="UP000054538">
    <property type="component" value="Unassembled WGS sequence"/>
</dbReference>
<dbReference type="SUPFAM" id="SSF47571">
    <property type="entry name" value="Cloroperoxidase"/>
    <property type="match status" value="1"/>
</dbReference>
<dbReference type="InterPro" id="IPR000028">
    <property type="entry name" value="Chloroperoxidase"/>
</dbReference>
<keyword evidence="6" id="KW-0408">Iron</keyword>
<comment type="similarity">
    <text evidence="7">Belongs to the chloroperoxidase family.</text>
</comment>
<dbReference type="AlphaFoldDB" id="A0A0D0DV02"/>
<keyword evidence="9" id="KW-1133">Transmembrane helix</keyword>
<feature type="domain" description="Heme haloperoxidase family profile" evidence="10">
    <location>
        <begin position="9"/>
        <end position="210"/>
    </location>
</feature>
<keyword evidence="2" id="KW-0575">Peroxidase</keyword>
<protein>
    <recommendedName>
        <fullName evidence="10">Heme haloperoxidase family profile domain-containing protein</fullName>
    </recommendedName>
</protein>
<dbReference type="InterPro" id="IPR036851">
    <property type="entry name" value="Chloroperoxidase-like_sf"/>
</dbReference>
<evidence type="ECO:0000259" key="10">
    <source>
        <dbReference type="PROSITE" id="PS51405"/>
    </source>
</evidence>
<comment type="cofactor">
    <cofactor evidence="1">
        <name>heme b</name>
        <dbReference type="ChEBI" id="CHEBI:60344"/>
    </cofactor>
</comment>
<dbReference type="InParanoid" id="A0A0D0DV02"/>
<dbReference type="Gene3D" id="1.10.489.10">
    <property type="entry name" value="Chloroperoxidase-like"/>
    <property type="match status" value="1"/>
</dbReference>
<dbReference type="GO" id="GO:0004601">
    <property type="term" value="F:peroxidase activity"/>
    <property type="evidence" value="ECO:0007669"/>
    <property type="project" value="UniProtKB-KW"/>
</dbReference>
<dbReference type="GO" id="GO:0046872">
    <property type="term" value="F:metal ion binding"/>
    <property type="evidence" value="ECO:0007669"/>
    <property type="project" value="UniProtKB-KW"/>
</dbReference>
<evidence type="ECO:0000256" key="6">
    <source>
        <dbReference type="ARBA" id="ARBA00023004"/>
    </source>
</evidence>
<evidence type="ECO:0000256" key="2">
    <source>
        <dbReference type="ARBA" id="ARBA00022559"/>
    </source>
</evidence>
<feature type="transmembrane region" description="Helical" evidence="9">
    <location>
        <begin position="59"/>
        <end position="79"/>
    </location>
</feature>
<keyword evidence="5" id="KW-0560">Oxidoreductase</keyword>
<dbReference type="PANTHER" id="PTHR33577:SF18">
    <property type="entry name" value="HEME HALOPEROXIDASE FAMILY PROFILE DOMAIN-CONTAINING PROTEIN"/>
    <property type="match status" value="1"/>
</dbReference>
<dbReference type="EMBL" id="KN824895">
    <property type="protein sequence ID" value="KIK98373.1"/>
    <property type="molecule type" value="Genomic_DNA"/>
</dbReference>
<keyword evidence="9" id="KW-0472">Membrane</keyword>
<evidence type="ECO:0000256" key="1">
    <source>
        <dbReference type="ARBA" id="ARBA00001970"/>
    </source>
</evidence>
<dbReference type="HOGENOM" id="CLU_050230_5_1_1"/>
<dbReference type="PROSITE" id="PS51405">
    <property type="entry name" value="HEME_HALOPEROXIDASE"/>
    <property type="match status" value="1"/>
</dbReference>
<accession>A0A0D0DV02</accession>
<evidence type="ECO:0000256" key="9">
    <source>
        <dbReference type="SAM" id="Phobius"/>
    </source>
</evidence>
<evidence type="ECO:0000313" key="11">
    <source>
        <dbReference type="EMBL" id="KIK98373.1"/>
    </source>
</evidence>
<dbReference type="PANTHER" id="PTHR33577">
    <property type="entry name" value="STERIGMATOCYSTIN BIOSYNTHESIS PEROXIDASE STCC-RELATED"/>
    <property type="match status" value="1"/>
</dbReference>
<keyword evidence="3" id="KW-0349">Heme</keyword>
<dbReference type="Pfam" id="PF01328">
    <property type="entry name" value="Peroxidase_2"/>
    <property type="match status" value="1"/>
</dbReference>
<dbReference type="STRING" id="930991.A0A0D0DV02"/>
<organism evidence="11 12">
    <name type="scientific">Paxillus rubicundulus Ve08.2h10</name>
    <dbReference type="NCBI Taxonomy" id="930991"/>
    <lineage>
        <taxon>Eukaryota</taxon>
        <taxon>Fungi</taxon>
        <taxon>Dikarya</taxon>
        <taxon>Basidiomycota</taxon>
        <taxon>Agaricomycotina</taxon>
        <taxon>Agaricomycetes</taxon>
        <taxon>Agaricomycetidae</taxon>
        <taxon>Boletales</taxon>
        <taxon>Paxilineae</taxon>
        <taxon>Paxillaceae</taxon>
        <taxon>Paxillus</taxon>
    </lineage>
</organism>
<keyword evidence="12" id="KW-1185">Reference proteome</keyword>
<evidence type="ECO:0000256" key="3">
    <source>
        <dbReference type="ARBA" id="ARBA00022617"/>
    </source>
</evidence>
<reference evidence="11 12" key="1">
    <citation type="submission" date="2014-04" db="EMBL/GenBank/DDBJ databases">
        <authorList>
            <consortium name="DOE Joint Genome Institute"/>
            <person name="Kuo A."/>
            <person name="Kohler A."/>
            <person name="Jargeat P."/>
            <person name="Nagy L.G."/>
            <person name="Floudas D."/>
            <person name="Copeland A."/>
            <person name="Barry K.W."/>
            <person name="Cichocki N."/>
            <person name="Veneault-Fourrey C."/>
            <person name="LaButti K."/>
            <person name="Lindquist E.A."/>
            <person name="Lipzen A."/>
            <person name="Lundell T."/>
            <person name="Morin E."/>
            <person name="Murat C."/>
            <person name="Sun H."/>
            <person name="Tunlid A."/>
            <person name="Henrissat B."/>
            <person name="Grigoriev I.V."/>
            <person name="Hibbett D.S."/>
            <person name="Martin F."/>
            <person name="Nordberg H.P."/>
            <person name="Cantor M.N."/>
            <person name="Hua S.X."/>
        </authorList>
    </citation>
    <scope>NUCLEOTIDE SEQUENCE [LARGE SCALE GENOMIC DNA]</scope>
    <source>
        <strain evidence="11 12">Ve08.2h10</strain>
    </source>
</reference>
<name>A0A0D0DV02_9AGAM</name>
<keyword evidence="4" id="KW-0479">Metal-binding</keyword>
<evidence type="ECO:0000256" key="5">
    <source>
        <dbReference type="ARBA" id="ARBA00023002"/>
    </source>
</evidence>
<sequence>MSTASRNYSLPPFVPASQGDKRSPCPALNALANHGFLPHDGKDIGLWQLIHAMRSVYNLSFPLAAILALAGILFCGHAMRLDLDSLAMHNKIEHDASLVHGDALAGHTTAPIPVDPDLLHSFLSQANQQDGMSLGGFARVRVDREARLASPLDHLHSEIGTGEAALCWLLLKKDDGQVPLSTLEQWYGQERIPDDWAPPARGVGIFDARRKANEVAEMMEQMKSR</sequence>
<evidence type="ECO:0000256" key="8">
    <source>
        <dbReference type="SAM" id="MobiDB-lite"/>
    </source>
</evidence>
<feature type="region of interest" description="Disordered" evidence="8">
    <location>
        <begin position="1"/>
        <end position="21"/>
    </location>
</feature>